<feature type="chain" id="PRO_5035267005" description="Aminopeptidase N" evidence="13">
    <location>
        <begin position="28"/>
        <end position="500"/>
    </location>
</feature>
<protein>
    <recommendedName>
        <fullName evidence="5">Aminopeptidase N</fullName>
        <ecNumber evidence="4">3.4.11.2</ecNumber>
    </recommendedName>
    <alternativeName>
        <fullName evidence="11">Alanine aminopeptidase</fullName>
    </alternativeName>
    <alternativeName>
        <fullName evidence="12">Lysyl aminopeptidase</fullName>
    </alternativeName>
</protein>
<evidence type="ECO:0000313" key="17">
    <source>
        <dbReference type="Proteomes" id="UP000612585"/>
    </source>
</evidence>
<evidence type="ECO:0000256" key="1">
    <source>
        <dbReference type="ARBA" id="ARBA00000098"/>
    </source>
</evidence>
<dbReference type="CDD" id="cd09603">
    <property type="entry name" value="M1_APN_like"/>
    <property type="match status" value="1"/>
</dbReference>
<keyword evidence="7" id="KW-0479">Metal-binding</keyword>
<evidence type="ECO:0000259" key="15">
    <source>
        <dbReference type="Pfam" id="PF17900"/>
    </source>
</evidence>
<feature type="domain" description="Peptidase M1 membrane alanine aminopeptidase" evidence="14">
    <location>
        <begin position="318"/>
        <end position="459"/>
    </location>
</feature>
<evidence type="ECO:0000256" key="11">
    <source>
        <dbReference type="ARBA" id="ARBA00029811"/>
    </source>
</evidence>
<dbReference type="InterPro" id="IPR042097">
    <property type="entry name" value="Aminopeptidase_N-like_N_sf"/>
</dbReference>
<comment type="cofactor">
    <cofactor evidence="2">
        <name>Zn(2+)</name>
        <dbReference type="ChEBI" id="CHEBI:29105"/>
    </cofactor>
</comment>
<keyword evidence="13" id="KW-0732">Signal</keyword>
<dbReference type="GO" id="GO:0008237">
    <property type="term" value="F:metallopeptidase activity"/>
    <property type="evidence" value="ECO:0007669"/>
    <property type="project" value="UniProtKB-KW"/>
</dbReference>
<keyword evidence="8" id="KW-0378">Hydrolase</keyword>
<evidence type="ECO:0000313" key="16">
    <source>
        <dbReference type="EMBL" id="GIJ62296.1"/>
    </source>
</evidence>
<evidence type="ECO:0000256" key="6">
    <source>
        <dbReference type="ARBA" id="ARBA00022670"/>
    </source>
</evidence>
<keyword evidence="17" id="KW-1185">Reference proteome</keyword>
<name>A0A8J3ZE83_9ACTN</name>
<dbReference type="InterPro" id="IPR045357">
    <property type="entry name" value="Aminopeptidase_N-like_N"/>
</dbReference>
<evidence type="ECO:0000259" key="14">
    <source>
        <dbReference type="Pfam" id="PF01433"/>
    </source>
</evidence>
<feature type="domain" description="Aminopeptidase N-like N-terminal" evidence="15">
    <location>
        <begin position="52"/>
        <end position="223"/>
    </location>
</feature>
<keyword evidence="6" id="KW-0645">Protease</keyword>
<organism evidence="16 17">
    <name type="scientific">Virgisporangium aurantiacum</name>
    <dbReference type="NCBI Taxonomy" id="175570"/>
    <lineage>
        <taxon>Bacteria</taxon>
        <taxon>Bacillati</taxon>
        <taxon>Actinomycetota</taxon>
        <taxon>Actinomycetes</taxon>
        <taxon>Micromonosporales</taxon>
        <taxon>Micromonosporaceae</taxon>
        <taxon>Virgisporangium</taxon>
    </lineage>
</organism>
<dbReference type="GO" id="GO:0006508">
    <property type="term" value="P:proteolysis"/>
    <property type="evidence" value="ECO:0007669"/>
    <property type="project" value="UniProtKB-KW"/>
</dbReference>
<evidence type="ECO:0000256" key="2">
    <source>
        <dbReference type="ARBA" id="ARBA00001947"/>
    </source>
</evidence>
<evidence type="ECO:0000256" key="5">
    <source>
        <dbReference type="ARBA" id="ARBA00015611"/>
    </source>
</evidence>
<dbReference type="InterPro" id="IPR014782">
    <property type="entry name" value="Peptidase_M1_dom"/>
</dbReference>
<proteinExistence type="inferred from homology"/>
<comment type="similarity">
    <text evidence="3">Belongs to the peptidase M1 family.</text>
</comment>
<evidence type="ECO:0000256" key="4">
    <source>
        <dbReference type="ARBA" id="ARBA00012564"/>
    </source>
</evidence>
<comment type="catalytic activity">
    <reaction evidence="1">
        <text>Release of an N-terminal amino acid, Xaa-|-Yaa- from a peptide, amide or arylamide. Xaa is preferably Ala, but may be most amino acids including Pro (slow action). When a terminal hydrophobic residue is followed by a prolyl residue, the two may be released as an intact Xaa-Pro dipeptide.</text>
        <dbReference type="EC" id="3.4.11.2"/>
    </reaction>
</comment>
<evidence type="ECO:0000256" key="7">
    <source>
        <dbReference type="ARBA" id="ARBA00022723"/>
    </source>
</evidence>
<keyword evidence="9" id="KW-0862">Zinc</keyword>
<dbReference type="RefSeq" id="WP_204007854.1">
    <property type="nucleotide sequence ID" value="NZ_BOPG01000077.1"/>
</dbReference>
<dbReference type="Gene3D" id="1.10.390.10">
    <property type="entry name" value="Neutral Protease Domain 2"/>
    <property type="match status" value="1"/>
</dbReference>
<dbReference type="GO" id="GO:0016285">
    <property type="term" value="F:alanyl aminopeptidase activity"/>
    <property type="evidence" value="ECO:0007669"/>
    <property type="project" value="UniProtKB-EC"/>
</dbReference>
<keyword evidence="10" id="KW-0482">Metalloprotease</keyword>
<feature type="signal peptide" evidence="13">
    <location>
        <begin position="1"/>
        <end position="27"/>
    </location>
</feature>
<dbReference type="Pfam" id="PF01433">
    <property type="entry name" value="Peptidase_M1"/>
    <property type="match status" value="1"/>
</dbReference>
<evidence type="ECO:0000256" key="13">
    <source>
        <dbReference type="SAM" id="SignalP"/>
    </source>
</evidence>
<evidence type="ECO:0000256" key="10">
    <source>
        <dbReference type="ARBA" id="ARBA00023049"/>
    </source>
</evidence>
<dbReference type="InterPro" id="IPR027268">
    <property type="entry name" value="Peptidase_M4/M1_CTD_sf"/>
</dbReference>
<dbReference type="GO" id="GO:0008270">
    <property type="term" value="F:zinc ion binding"/>
    <property type="evidence" value="ECO:0007669"/>
    <property type="project" value="InterPro"/>
</dbReference>
<dbReference type="EC" id="3.4.11.2" evidence="4"/>
<dbReference type="SUPFAM" id="SSF63737">
    <property type="entry name" value="Leukotriene A4 hydrolase N-terminal domain"/>
    <property type="match status" value="1"/>
</dbReference>
<evidence type="ECO:0000256" key="8">
    <source>
        <dbReference type="ARBA" id="ARBA00022801"/>
    </source>
</evidence>
<dbReference type="AlphaFoldDB" id="A0A8J3ZE83"/>
<dbReference type="Proteomes" id="UP000612585">
    <property type="component" value="Unassembled WGS sequence"/>
</dbReference>
<gene>
    <name evidence="16" type="ORF">Vau01_098120</name>
</gene>
<reference evidence="16" key="1">
    <citation type="submission" date="2021-01" db="EMBL/GenBank/DDBJ databases">
        <title>Whole genome shotgun sequence of Virgisporangium aurantiacum NBRC 16421.</title>
        <authorList>
            <person name="Komaki H."/>
            <person name="Tamura T."/>
        </authorList>
    </citation>
    <scope>NUCLEOTIDE SEQUENCE</scope>
    <source>
        <strain evidence="16">NBRC 16421</strain>
    </source>
</reference>
<evidence type="ECO:0000256" key="12">
    <source>
        <dbReference type="ARBA" id="ARBA00031533"/>
    </source>
</evidence>
<dbReference type="SUPFAM" id="SSF55486">
    <property type="entry name" value="Metalloproteases ('zincins'), catalytic domain"/>
    <property type="match status" value="1"/>
</dbReference>
<dbReference type="PANTHER" id="PTHR11533">
    <property type="entry name" value="PROTEASE M1 ZINC METALLOPROTEASE"/>
    <property type="match status" value="1"/>
</dbReference>
<evidence type="ECO:0000256" key="9">
    <source>
        <dbReference type="ARBA" id="ARBA00022833"/>
    </source>
</evidence>
<dbReference type="InterPro" id="IPR050344">
    <property type="entry name" value="Peptidase_M1_aminopeptidases"/>
</dbReference>
<comment type="caution">
    <text evidence="16">The sequence shown here is derived from an EMBL/GenBank/DDBJ whole genome shotgun (WGS) entry which is preliminary data.</text>
</comment>
<dbReference type="InterPro" id="IPR001930">
    <property type="entry name" value="Peptidase_M1"/>
</dbReference>
<dbReference type="PANTHER" id="PTHR11533:SF297">
    <property type="entry name" value="AMINOPEPTIDASE N"/>
    <property type="match status" value="1"/>
</dbReference>
<dbReference type="PRINTS" id="PR00756">
    <property type="entry name" value="ALADIPTASE"/>
</dbReference>
<dbReference type="Pfam" id="PF17900">
    <property type="entry name" value="Peptidase_M1_N"/>
    <property type="match status" value="1"/>
</dbReference>
<evidence type="ECO:0000256" key="3">
    <source>
        <dbReference type="ARBA" id="ARBA00010136"/>
    </source>
</evidence>
<sequence length="500" mass="54674">MSVRIRATVGALVVGLVNTLFVAPANAEPAPGAPGLGDPIRKGAGNGGYTVDHYDIRLTYQPDTDHLSGRTTISAVATQDLSQFNLDFALKVTAVRVAGADATFRYDAADKTELVVAPSAAVAKNQRFEVVVDYADTPSTVTVDTVQVWVRTPTGGVAYGQPRSAETWFPSNDHPSDKATYTISAAVPDGHIALSNGTVTRTPERPGWTRWNWRTQKPMTTYLPFIALGKFEFNEGTSPSGLPCYTAYDNSLGDFLPVAKQAIERTPEIVDYFGSTSVFGPYPFESIGGVAVPKQQFAIENQTRPVYGTYFWDKPDDPIWVVAHEQAHQWFGDSVSIGNWAHMWLNEGFATYGEWLWAEHSGRATADEIAAGFYNKYSAADDFWKLQVAPSTRLFDPPIYERGAMALHALRTEVGDDAFFRILQGFHLAHRDANVVTDDFIARAERVSGRQLDALFKTWLVDPVKPPVGPNGAPVATTAAIPSVVEEMAEIHKNIHAPAH</sequence>
<accession>A0A8J3ZE83</accession>
<dbReference type="EMBL" id="BOPG01000077">
    <property type="protein sequence ID" value="GIJ62296.1"/>
    <property type="molecule type" value="Genomic_DNA"/>
</dbReference>
<dbReference type="Gene3D" id="2.60.40.1730">
    <property type="entry name" value="tricorn interacting facor f3 domain"/>
    <property type="match status" value="1"/>
</dbReference>